<dbReference type="PROSITE" id="PS00010">
    <property type="entry name" value="ASX_HYDROXYL"/>
    <property type="match status" value="7"/>
</dbReference>
<dbReference type="SMART" id="SM00181">
    <property type="entry name" value="EGF"/>
    <property type="match status" value="8"/>
</dbReference>
<evidence type="ECO:0000313" key="14">
    <source>
        <dbReference type="Proteomes" id="UP000694388"/>
    </source>
</evidence>
<keyword evidence="3" id="KW-0272">Extracellular matrix</keyword>
<dbReference type="PROSITE" id="PS01186">
    <property type="entry name" value="EGF_2"/>
    <property type="match status" value="6"/>
</dbReference>
<evidence type="ECO:0000256" key="8">
    <source>
        <dbReference type="ARBA" id="ARBA00023180"/>
    </source>
</evidence>
<dbReference type="OMA" id="MNGRCAN"/>
<feature type="domain" description="EGF-like" evidence="11">
    <location>
        <begin position="336"/>
        <end position="376"/>
    </location>
</feature>
<feature type="region of interest" description="Disordered" evidence="10">
    <location>
        <begin position="152"/>
        <end position="171"/>
    </location>
</feature>
<dbReference type="FunFam" id="2.10.25.10:FF:000005">
    <property type="entry name" value="Fibrillin 2"/>
    <property type="match status" value="1"/>
</dbReference>
<keyword evidence="7 9" id="KW-1015">Disulfide bond</keyword>
<feature type="domain" description="EGF-like" evidence="11">
    <location>
        <begin position="251"/>
        <end position="294"/>
    </location>
</feature>
<dbReference type="Pfam" id="PF00683">
    <property type="entry name" value="TB"/>
    <property type="match status" value="2"/>
</dbReference>
<feature type="domain" description="TB" evidence="12">
    <location>
        <begin position="382"/>
        <end position="434"/>
    </location>
</feature>
<feature type="domain" description="TB" evidence="12">
    <location>
        <begin position="79"/>
        <end position="132"/>
    </location>
</feature>
<dbReference type="Ensembl" id="ENSEBUT00000027146.1">
    <property type="protein sequence ID" value="ENSEBUP00000026570.1"/>
    <property type="gene ID" value="ENSEBUG00000016359.1"/>
</dbReference>
<feature type="compositionally biased region" description="Low complexity" evidence="10">
    <location>
        <begin position="188"/>
        <end position="218"/>
    </location>
</feature>
<dbReference type="GeneTree" id="ENSGT00950000183158"/>
<dbReference type="Gene3D" id="3.90.290.10">
    <property type="entry name" value="TGF-beta binding (TB) domain"/>
    <property type="match status" value="2"/>
</dbReference>
<feature type="domain" description="EGF-like" evidence="11">
    <location>
        <begin position="445"/>
        <end position="486"/>
    </location>
</feature>
<dbReference type="InterPro" id="IPR052080">
    <property type="entry name" value="vWF_C/EGF_Fibrillin"/>
</dbReference>
<dbReference type="InterPro" id="IPR009030">
    <property type="entry name" value="Growth_fac_rcpt_cys_sf"/>
</dbReference>
<keyword evidence="8" id="KW-0325">Glycoprotein</keyword>
<dbReference type="GO" id="GO:0005509">
    <property type="term" value="F:calcium ion binding"/>
    <property type="evidence" value="ECO:0007669"/>
    <property type="project" value="InterPro"/>
</dbReference>
<dbReference type="FunFam" id="2.10.25.10:FF:000096">
    <property type="entry name" value="Putative fibrillin 2"/>
    <property type="match status" value="1"/>
</dbReference>
<keyword evidence="5" id="KW-0732">Signal</keyword>
<evidence type="ECO:0000256" key="7">
    <source>
        <dbReference type="ARBA" id="ARBA00023157"/>
    </source>
</evidence>
<dbReference type="FunFam" id="3.90.290.10:FF:000007">
    <property type="entry name" value="Fibrillin 2"/>
    <property type="match status" value="1"/>
</dbReference>
<dbReference type="SUPFAM" id="SSF57581">
    <property type="entry name" value="TB module/8-cys domain"/>
    <property type="match status" value="2"/>
</dbReference>
<evidence type="ECO:0000256" key="10">
    <source>
        <dbReference type="SAM" id="MobiDB-lite"/>
    </source>
</evidence>
<dbReference type="FunFam" id="2.10.25.10:FF:000003">
    <property type="entry name" value="fibrillin-1 isoform X1"/>
    <property type="match status" value="3"/>
</dbReference>
<feature type="domain" description="EGF-like" evidence="11">
    <location>
        <begin position="529"/>
        <end position="564"/>
    </location>
</feature>
<proteinExistence type="predicted"/>
<dbReference type="CDD" id="cd00054">
    <property type="entry name" value="EGF_CA"/>
    <property type="match status" value="7"/>
</dbReference>
<dbReference type="InterPro" id="IPR000742">
    <property type="entry name" value="EGF"/>
</dbReference>
<dbReference type="Gene3D" id="2.10.25.10">
    <property type="entry name" value="Laminin"/>
    <property type="match status" value="8"/>
</dbReference>
<dbReference type="InterPro" id="IPR036773">
    <property type="entry name" value="TB_dom_sf"/>
</dbReference>
<feature type="domain" description="EGF-like" evidence="11">
    <location>
        <begin position="295"/>
        <end position="335"/>
    </location>
</feature>
<dbReference type="InterPro" id="IPR000152">
    <property type="entry name" value="EGF-type_Asp/Asn_hydroxyl_site"/>
</dbReference>
<dbReference type="PROSITE" id="PS50026">
    <property type="entry name" value="EGF_3"/>
    <property type="match status" value="7"/>
</dbReference>
<dbReference type="Pfam" id="PF12661">
    <property type="entry name" value="hEGF"/>
    <property type="match status" value="1"/>
</dbReference>
<feature type="domain" description="EGF-like" evidence="11">
    <location>
        <begin position="487"/>
        <end position="528"/>
    </location>
</feature>
<keyword evidence="6" id="KW-0677">Repeat</keyword>
<dbReference type="Pfam" id="PF12662">
    <property type="entry name" value="cEGF"/>
    <property type="match status" value="2"/>
</dbReference>
<dbReference type="PANTHER" id="PTHR47333">
    <property type="entry name" value="VON WILLEBRAND FACTOR C AND EGF DOMAIN-CONTAINING PROTEIN"/>
    <property type="match status" value="1"/>
</dbReference>
<dbReference type="InterPro" id="IPR049883">
    <property type="entry name" value="NOTCH1_EGF-like"/>
</dbReference>
<sequence>MCKGGNCKNTVGSYECKCPVGYKQTEISQQCEDIDECQTIPGICDGGECKNTVGSYQCTCPSGYITGPDQSRCIDQRTGACYTNLINGQCSSPLRNQFTKSQCCCESGRCWTYGTTTEMCPLAGTDEHQWLCFHPEVFPLEPTDPRYPHVIRPPQPGDPSPHIRPPSVPGKPMLPFPWHRPTPQMPWQPDGPLQPGQPVGPWQPGQPIGPWQPGQPIGPLRPAQPQIPGTDRYNGTCPIGYTIDPRNMCVDIDECAYHAYGRVCKNGRCVNTEGSFRCICNAGFDLTPDGRNCVDHDECSTTNMCLNGMCINEDGSFKCICKPGFSLVPSGRYCLDINECNTPGICMNGHCVNTDGSFRCDCPFGMIVSPDGRLCTDTHMRSTCYGEYMMGQCRMPFNRPSTKSGCCCAFPDGAFGEPCQPCPAQTSDDYKMLCPAPGFDSTGKDVDECALYPEICPHGTCENRVGTYRCICNPGYNVDSSWKKCKDIDECEERPFLCDNGVCHNNLGSYTCECRTGFVFKPSTEQCEDIDECIENPCMNGECENLLGSFHCVCPPLQQARRHQTFMH</sequence>
<evidence type="ECO:0000256" key="5">
    <source>
        <dbReference type="ARBA" id="ARBA00022729"/>
    </source>
</evidence>
<evidence type="ECO:0000259" key="11">
    <source>
        <dbReference type="PROSITE" id="PS50026"/>
    </source>
</evidence>
<comment type="caution">
    <text evidence="9">Lacks conserved residue(s) required for the propagation of feature annotation.</text>
</comment>
<dbReference type="AlphaFoldDB" id="A0A8C4R7P1"/>
<accession>A0A8C4R7P1</accession>
<keyword evidence="14" id="KW-1185">Reference proteome</keyword>
<evidence type="ECO:0000256" key="9">
    <source>
        <dbReference type="PROSITE-ProRule" id="PRU00076"/>
    </source>
</evidence>
<dbReference type="Pfam" id="PF07645">
    <property type="entry name" value="EGF_CA"/>
    <property type="match status" value="5"/>
</dbReference>
<keyword evidence="4 9" id="KW-0245">EGF-like domain</keyword>
<dbReference type="FunFam" id="2.10.25.10:FF:000014">
    <property type="entry name" value="Latent-transforming growth factor beta-binding protein 3"/>
    <property type="match status" value="1"/>
</dbReference>
<dbReference type="SUPFAM" id="SSF57184">
    <property type="entry name" value="Growth factor receptor domain"/>
    <property type="match status" value="3"/>
</dbReference>
<feature type="disulfide bond" evidence="9">
    <location>
        <begin position="533"/>
        <end position="543"/>
    </location>
</feature>
<evidence type="ECO:0000313" key="13">
    <source>
        <dbReference type="Ensembl" id="ENSEBUP00000026570.1"/>
    </source>
</evidence>
<organism evidence="13 14">
    <name type="scientific">Eptatretus burgeri</name>
    <name type="common">Inshore hagfish</name>
    <dbReference type="NCBI Taxonomy" id="7764"/>
    <lineage>
        <taxon>Eukaryota</taxon>
        <taxon>Metazoa</taxon>
        <taxon>Chordata</taxon>
        <taxon>Craniata</taxon>
        <taxon>Vertebrata</taxon>
        <taxon>Cyclostomata</taxon>
        <taxon>Myxini</taxon>
        <taxon>Myxiniformes</taxon>
        <taxon>Myxinidae</taxon>
        <taxon>Eptatretinae</taxon>
        <taxon>Eptatretus</taxon>
    </lineage>
</organism>
<feature type="region of interest" description="Disordered" evidence="10">
    <location>
        <begin position="188"/>
        <end position="226"/>
    </location>
</feature>
<dbReference type="PROSITE" id="PS51364">
    <property type="entry name" value="TB"/>
    <property type="match status" value="2"/>
</dbReference>
<dbReference type="InterPro" id="IPR017878">
    <property type="entry name" value="TB_dom"/>
</dbReference>
<evidence type="ECO:0000256" key="6">
    <source>
        <dbReference type="ARBA" id="ARBA00022737"/>
    </source>
</evidence>
<evidence type="ECO:0000256" key="4">
    <source>
        <dbReference type="ARBA" id="ARBA00022536"/>
    </source>
</evidence>
<dbReference type="InterPro" id="IPR026823">
    <property type="entry name" value="cEGF"/>
</dbReference>
<dbReference type="InterPro" id="IPR013032">
    <property type="entry name" value="EGF-like_CS"/>
</dbReference>
<feature type="domain" description="EGF-like" evidence="11">
    <location>
        <begin position="33"/>
        <end position="74"/>
    </location>
</feature>
<keyword evidence="2" id="KW-0964">Secreted</keyword>
<reference evidence="13" key="1">
    <citation type="submission" date="2025-08" db="UniProtKB">
        <authorList>
            <consortium name="Ensembl"/>
        </authorList>
    </citation>
    <scope>IDENTIFICATION</scope>
</reference>
<dbReference type="Proteomes" id="UP000694388">
    <property type="component" value="Unplaced"/>
</dbReference>
<evidence type="ECO:0000256" key="1">
    <source>
        <dbReference type="ARBA" id="ARBA00004498"/>
    </source>
</evidence>
<dbReference type="PROSITE" id="PS01187">
    <property type="entry name" value="EGF_CA"/>
    <property type="match status" value="4"/>
</dbReference>
<dbReference type="PANTHER" id="PTHR47333:SF5">
    <property type="entry name" value="FIBRILLIN-3"/>
    <property type="match status" value="1"/>
</dbReference>
<protein>
    <recommendedName>
        <fullName evidence="15">Fibrillin 1</fullName>
    </recommendedName>
</protein>
<dbReference type="InterPro" id="IPR001881">
    <property type="entry name" value="EGF-like_Ca-bd_dom"/>
</dbReference>
<name>A0A8C4R7P1_EPTBU</name>
<comment type="subcellular location">
    <subcellularLocation>
        <location evidence="1">Secreted</location>
        <location evidence="1">Extracellular space</location>
        <location evidence="1">Extracellular matrix</location>
    </subcellularLocation>
</comment>
<evidence type="ECO:0000259" key="12">
    <source>
        <dbReference type="PROSITE" id="PS51364"/>
    </source>
</evidence>
<reference evidence="13" key="2">
    <citation type="submission" date="2025-09" db="UniProtKB">
        <authorList>
            <consortium name="Ensembl"/>
        </authorList>
    </citation>
    <scope>IDENTIFICATION</scope>
</reference>
<dbReference type="SMART" id="SM00179">
    <property type="entry name" value="EGF_CA"/>
    <property type="match status" value="8"/>
</dbReference>
<evidence type="ECO:0008006" key="15">
    <source>
        <dbReference type="Google" id="ProtNLM"/>
    </source>
</evidence>
<dbReference type="FunFam" id="3.90.290.10:FF:000020">
    <property type="entry name" value="Fibrillin-1"/>
    <property type="match status" value="1"/>
</dbReference>
<dbReference type="InterPro" id="IPR018097">
    <property type="entry name" value="EGF_Ca-bd_CS"/>
</dbReference>
<evidence type="ECO:0000256" key="3">
    <source>
        <dbReference type="ARBA" id="ARBA00022530"/>
    </source>
</evidence>
<evidence type="ECO:0000256" key="2">
    <source>
        <dbReference type="ARBA" id="ARBA00022525"/>
    </source>
</evidence>